<organism evidence="9 10">
    <name type="scientific">Clostridium fermenticellae</name>
    <dbReference type="NCBI Taxonomy" id="2068654"/>
    <lineage>
        <taxon>Bacteria</taxon>
        <taxon>Bacillati</taxon>
        <taxon>Bacillota</taxon>
        <taxon>Clostridia</taxon>
        <taxon>Eubacteriales</taxon>
        <taxon>Clostridiaceae</taxon>
        <taxon>Clostridium</taxon>
    </lineage>
</organism>
<dbReference type="SUPFAM" id="SSF103473">
    <property type="entry name" value="MFS general substrate transporter"/>
    <property type="match status" value="1"/>
</dbReference>
<feature type="transmembrane region" description="Helical" evidence="7">
    <location>
        <begin position="105"/>
        <end position="127"/>
    </location>
</feature>
<feature type="transmembrane region" description="Helical" evidence="7">
    <location>
        <begin position="12"/>
        <end position="33"/>
    </location>
</feature>
<dbReference type="Gene3D" id="1.20.1250.20">
    <property type="entry name" value="MFS general substrate transporter like domains"/>
    <property type="match status" value="2"/>
</dbReference>
<dbReference type="InterPro" id="IPR011701">
    <property type="entry name" value="MFS"/>
</dbReference>
<dbReference type="OrthoDB" id="9773404at2"/>
<dbReference type="GO" id="GO:0005886">
    <property type="term" value="C:plasma membrane"/>
    <property type="evidence" value="ECO:0007669"/>
    <property type="project" value="UniProtKB-SubCell"/>
</dbReference>
<feature type="transmembrane region" description="Helical" evidence="7">
    <location>
        <begin position="249"/>
        <end position="271"/>
    </location>
</feature>
<evidence type="ECO:0000256" key="1">
    <source>
        <dbReference type="ARBA" id="ARBA00004651"/>
    </source>
</evidence>
<keyword evidence="6 7" id="KW-0472">Membrane</keyword>
<keyword evidence="10" id="KW-1185">Reference proteome</keyword>
<dbReference type="InterPro" id="IPR050189">
    <property type="entry name" value="MFS_Efflux_Transporters"/>
</dbReference>
<feature type="transmembrane region" description="Helical" evidence="7">
    <location>
        <begin position="53"/>
        <end position="74"/>
    </location>
</feature>
<dbReference type="InterPro" id="IPR020846">
    <property type="entry name" value="MFS_dom"/>
</dbReference>
<dbReference type="GO" id="GO:0022857">
    <property type="term" value="F:transmembrane transporter activity"/>
    <property type="evidence" value="ECO:0007669"/>
    <property type="project" value="InterPro"/>
</dbReference>
<feature type="transmembrane region" description="Helical" evidence="7">
    <location>
        <begin position="278"/>
        <end position="296"/>
    </location>
</feature>
<dbReference type="Pfam" id="PF07690">
    <property type="entry name" value="MFS_1"/>
    <property type="match status" value="1"/>
</dbReference>
<evidence type="ECO:0000313" key="9">
    <source>
        <dbReference type="EMBL" id="AYD40464.1"/>
    </source>
</evidence>
<feature type="transmembrane region" description="Helical" evidence="7">
    <location>
        <begin position="302"/>
        <end position="323"/>
    </location>
</feature>
<feature type="transmembrane region" description="Helical" evidence="7">
    <location>
        <begin position="335"/>
        <end position="356"/>
    </location>
</feature>
<feature type="transmembrane region" description="Helical" evidence="7">
    <location>
        <begin position="170"/>
        <end position="189"/>
    </location>
</feature>
<reference evidence="9 10" key="1">
    <citation type="journal article" date="2019" name="Int. J. Syst. Evol. Microbiol.">
        <title>Clostridium fermenticellae sp. nov., isolated from the mud in a fermentation cellar for the production of the Chinese liquor, baijiu.</title>
        <authorList>
            <person name="Xu P.X."/>
            <person name="Chai L.J."/>
            <person name="Qiu T."/>
            <person name="Zhang X.J."/>
            <person name="Lu Z.M."/>
            <person name="Xiao C."/>
            <person name="Wang S.T."/>
            <person name="Shen C.H."/>
            <person name="Shi J.S."/>
            <person name="Xu Z.H."/>
        </authorList>
    </citation>
    <scope>NUCLEOTIDE SEQUENCE [LARGE SCALE GENOMIC DNA]</scope>
    <source>
        <strain evidence="9 10">JN500901</strain>
    </source>
</reference>
<protein>
    <submittedName>
        <fullName evidence="9">MFS transporter</fullName>
    </submittedName>
</protein>
<dbReference type="PROSITE" id="PS50850">
    <property type="entry name" value="MFS"/>
    <property type="match status" value="1"/>
</dbReference>
<feature type="transmembrane region" description="Helical" evidence="7">
    <location>
        <begin position="81"/>
        <end position="99"/>
    </location>
</feature>
<dbReference type="AlphaFoldDB" id="A0A386H4A3"/>
<gene>
    <name evidence="9" type="ORF">D4Z93_07970</name>
</gene>
<keyword evidence="4 7" id="KW-0812">Transmembrane</keyword>
<evidence type="ECO:0000313" key="10">
    <source>
        <dbReference type="Proteomes" id="UP000266301"/>
    </source>
</evidence>
<dbReference type="PANTHER" id="PTHR43124:SF3">
    <property type="entry name" value="CHLORAMPHENICOL EFFLUX PUMP RV0191"/>
    <property type="match status" value="1"/>
</dbReference>
<feature type="transmembrane region" description="Helical" evidence="7">
    <location>
        <begin position="368"/>
        <end position="389"/>
    </location>
</feature>
<evidence type="ECO:0000259" key="8">
    <source>
        <dbReference type="PROSITE" id="PS50850"/>
    </source>
</evidence>
<evidence type="ECO:0000256" key="6">
    <source>
        <dbReference type="ARBA" id="ARBA00023136"/>
    </source>
</evidence>
<accession>A0A386H4A3</accession>
<evidence type="ECO:0000256" key="7">
    <source>
        <dbReference type="SAM" id="Phobius"/>
    </source>
</evidence>
<dbReference type="KEGG" id="cfer:D4Z93_07970"/>
<keyword evidence="5 7" id="KW-1133">Transmembrane helix</keyword>
<dbReference type="RefSeq" id="WP_119972244.1">
    <property type="nucleotide sequence ID" value="NZ_CP032416.1"/>
</dbReference>
<feature type="transmembrane region" description="Helical" evidence="7">
    <location>
        <begin position="139"/>
        <end position="158"/>
    </location>
</feature>
<dbReference type="InterPro" id="IPR036259">
    <property type="entry name" value="MFS_trans_sf"/>
</dbReference>
<name>A0A386H4A3_9CLOT</name>
<comment type="subcellular location">
    <subcellularLocation>
        <location evidence="1">Cell membrane</location>
        <topology evidence="1">Multi-pass membrane protein</topology>
    </subcellularLocation>
</comment>
<dbReference type="EMBL" id="CP032416">
    <property type="protein sequence ID" value="AYD40464.1"/>
    <property type="molecule type" value="Genomic_DNA"/>
</dbReference>
<evidence type="ECO:0000256" key="3">
    <source>
        <dbReference type="ARBA" id="ARBA00022475"/>
    </source>
</evidence>
<sequence>MLRRDKSKEYNKWFKFIVLYLGAVVLSMSQLKIVPISSEISMDLGISATQTSLLMSVFTFSALFLAIPAGGLISKFGAKRVSVFVMFCLFLGNFIGIFANSYAVLLISRIIEGVSFSMINIVGIIFINDWFKDGGQGTAIGIFGTFSAFASMVAMNIYRPIYESLGLKSVWVITAILAGIITFLYKLFFQDVKDDSDKEGDATLKEASSDKNIWILSFAIGCMSLVLFTFLAIYPNIFKDIYFLNTDKANYYSSLFGLFGIPFGLLAGIIIDKTGKPGTLAFMSNIVTVLATFFVTRITKNLLLAQVFLLSAALSMNSTSINITLQRTVKRPALLGYSLSILYLFYYIGTFIGPPITTQIMEVKGWNLSMSTLAIASLAGTVALLYYVLKYEIKKIKTK</sequence>
<feature type="domain" description="Major facilitator superfamily (MFS) profile" evidence="8">
    <location>
        <begin position="15"/>
        <end position="394"/>
    </location>
</feature>
<evidence type="ECO:0000256" key="2">
    <source>
        <dbReference type="ARBA" id="ARBA00022448"/>
    </source>
</evidence>
<dbReference type="PANTHER" id="PTHR43124">
    <property type="entry name" value="PURINE EFFLUX PUMP PBUE"/>
    <property type="match status" value="1"/>
</dbReference>
<evidence type="ECO:0000256" key="4">
    <source>
        <dbReference type="ARBA" id="ARBA00022692"/>
    </source>
</evidence>
<proteinExistence type="predicted"/>
<keyword evidence="3" id="KW-1003">Cell membrane</keyword>
<evidence type="ECO:0000256" key="5">
    <source>
        <dbReference type="ARBA" id="ARBA00022989"/>
    </source>
</evidence>
<dbReference type="Proteomes" id="UP000266301">
    <property type="component" value="Chromosome"/>
</dbReference>
<keyword evidence="2" id="KW-0813">Transport</keyword>
<feature type="transmembrane region" description="Helical" evidence="7">
    <location>
        <begin position="213"/>
        <end position="237"/>
    </location>
</feature>